<dbReference type="Pfam" id="PF02086">
    <property type="entry name" value="MethyltransfD12"/>
    <property type="match status" value="1"/>
</dbReference>
<reference evidence="4 5" key="1">
    <citation type="submission" date="2021-11" db="EMBL/GenBank/DDBJ databases">
        <title>Genomic of Niabella pedocola.</title>
        <authorList>
            <person name="Wu T."/>
        </authorList>
    </citation>
    <scope>NUCLEOTIDE SEQUENCE [LARGE SCALE GENOMIC DNA]</scope>
    <source>
        <strain evidence="4 5">JCM 31011</strain>
    </source>
</reference>
<dbReference type="SUPFAM" id="SSF53335">
    <property type="entry name" value="S-adenosyl-L-methionine-dependent methyltransferases"/>
    <property type="match status" value="1"/>
</dbReference>
<evidence type="ECO:0000313" key="4">
    <source>
        <dbReference type="EMBL" id="MCD2424419.1"/>
    </source>
</evidence>
<keyword evidence="5" id="KW-1185">Reference proteome</keyword>
<organism evidence="4 5">
    <name type="scientific">Niabella pedocola</name>
    <dbReference type="NCBI Taxonomy" id="1752077"/>
    <lineage>
        <taxon>Bacteria</taxon>
        <taxon>Pseudomonadati</taxon>
        <taxon>Bacteroidota</taxon>
        <taxon>Chitinophagia</taxon>
        <taxon>Chitinophagales</taxon>
        <taxon>Chitinophagaceae</taxon>
        <taxon>Niabella</taxon>
    </lineage>
</organism>
<dbReference type="PANTHER" id="PTHR30481">
    <property type="entry name" value="DNA ADENINE METHYLASE"/>
    <property type="match status" value="1"/>
</dbReference>
<dbReference type="InterPro" id="IPR012263">
    <property type="entry name" value="M_m6A_EcoRV"/>
</dbReference>
<gene>
    <name evidence="4" type="ORF">LQ567_16685</name>
</gene>
<evidence type="ECO:0000313" key="5">
    <source>
        <dbReference type="Proteomes" id="UP001199816"/>
    </source>
</evidence>
<dbReference type="PIRSF" id="PIRSF000398">
    <property type="entry name" value="M_m6A_EcoRV"/>
    <property type="match status" value="1"/>
</dbReference>
<evidence type="ECO:0000256" key="2">
    <source>
        <dbReference type="ARBA" id="ARBA00022679"/>
    </source>
</evidence>
<comment type="caution">
    <text evidence="4">The sequence shown here is derived from an EMBL/GenBank/DDBJ whole genome shotgun (WGS) entry which is preliminary data.</text>
</comment>
<dbReference type="PRINTS" id="PR00505">
    <property type="entry name" value="D12N6MTFRASE"/>
</dbReference>
<evidence type="ECO:0000256" key="3">
    <source>
        <dbReference type="ARBA" id="ARBA00022691"/>
    </source>
</evidence>
<dbReference type="Gene3D" id="3.40.50.150">
    <property type="entry name" value="Vaccinia Virus protein VP39"/>
    <property type="match status" value="2"/>
</dbReference>
<evidence type="ECO:0000256" key="1">
    <source>
        <dbReference type="ARBA" id="ARBA00022603"/>
    </source>
</evidence>
<dbReference type="GO" id="GO:0008168">
    <property type="term" value="F:methyltransferase activity"/>
    <property type="evidence" value="ECO:0007669"/>
    <property type="project" value="UniProtKB-KW"/>
</dbReference>
<proteinExistence type="predicted"/>
<accession>A0ABS8PTL2</accession>
<name>A0ABS8PTL2_9BACT</name>
<keyword evidence="3" id="KW-0949">S-adenosyl-L-methionine</keyword>
<dbReference type="InterPro" id="IPR029063">
    <property type="entry name" value="SAM-dependent_MTases_sf"/>
</dbReference>
<keyword evidence="1 4" id="KW-0489">Methyltransferase</keyword>
<dbReference type="PANTHER" id="PTHR30481:SF4">
    <property type="entry name" value="SITE-SPECIFIC DNA-METHYLTRANSFERASE (ADENINE-SPECIFIC)"/>
    <property type="match status" value="1"/>
</dbReference>
<dbReference type="EMBL" id="JAJNEC010000005">
    <property type="protein sequence ID" value="MCD2424419.1"/>
    <property type="molecule type" value="Genomic_DNA"/>
</dbReference>
<dbReference type="Proteomes" id="UP001199816">
    <property type="component" value="Unassembled WGS sequence"/>
</dbReference>
<dbReference type="RefSeq" id="WP_231006237.1">
    <property type="nucleotide sequence ID" value="NZ_JAJNEC010000005.1"/>
</dbReference>
<dbReference type="GO" id="GO:0032259">
    <property type="term" value="P:methylation"/>
    <property type="evidence" value="ECO:0007669"/>
    <property type="project" value="UniProtKB-KW"/>
</dbReference>
<dbReference type="InterPro" id="IPR012327">
    <property type="entry name" value="MeTrfase_D12"/>
</dbReference>
<sequence>MKTPITYYGGKQKLAPIILDLIPRHILYAEPFSGGAAVFFAKKPSEVEVLNDRNGELINFYQVIKDQFPDLSKEIEKTLHSRKLHHHAWVVYNNPELFSPIKRAWAVWVLSSQGFSGQLARTWGYDIEADSTSRKIYFNKLNFTELYSRRLEKVQLESADALYIIRSRDNADAFFYCDPPYFNSHLGHYKGYRKEDFEDLLQTLSAIKGKFLLSSYPSKLLKEYTLENQWSTIQFEQLVTVNVKHRNDKKKIEVLTANYPLQPQPQPQLF</sequence>
<protein>
    <submittedName>
        <fullName evidence="4">DNA adenine methylase</fullName>
    </submittedName>
</protein>
<keyword evidence="2" id="KW-0808">Transferase</keyword>